<feature type="transmembrane region" description="Helical" evidence="1">
    <location>
        <begin position="41"/>
        <end position="60"/>
    </location>
</feature>
<evidence type="ECO:0000313" key="4">
    <source>
        <dbReference type="Proteomes" id="UP000271162"/>
    </source>
</evidence>
<keyword evidence="2" id="KW-0732">Signal</keyword>
<keyword evidence="4" id="KW-1185">Reference proteome</keyword>
<dbReference type="Proteomes" id="UP000271162">
    <property type="component" value="Unassembled WGS sequence"/>
</dbReference>
<evidence type="ECO:0000256" key="2">
    <source>
        <dbReference type="SAM" id="SignalP"/>
    </source>
</evidence>
<feature type="transmembrane region" description="Helical" evidence="1">
    <location>
        <begin position="110"/>
        <end position="130"/>
    </location>
</feature>
<reference evidence="5" key="1">
    <citation type="submission" date="2017-02" db="UniProtKB">
        <authorList>
            <consortium name="WormBaseParasite"/>
        </authorList>
    </citation>
    <scope>IDENTIFICATION</scope>
</reference>
<gene>
    <name evidence="3" type="ORF">NBR_LOCUS11524</name>
</gene>
<dbReference type="PROSITE" id="PS51257">
    <property type="entry name" value="PROKAR_LIPOPROTEIN"/>
    <property type="match status" value="1"/>
</dbReference>
<feature type="chain" id="PRO_5043125371" evidence="2">
    <location>
        <begin position="26"/>
        <end position="153"/>
    </location>
</feature>
<proteinExistence type="predicted"/>
<keyword evidence="1" id="KW-1133">Transmembrane helix</keyword>
<dbReference type="EMBL" id="UYSL01020542">
    <property type="protein sequence ID" value="VDL75113.1"/>
    <property type="molecule type" value="Genomic_DNA"/>
</dbReference>
<feature type="transmembrane region" description="Helical" evidence="1">
    <location>
        <begin position="72"/>
        <end position="98"/>
    </location>
</feature>
<protein>
    <submittedName>
        <fullName evidence="5">MARVEL domain-containing protein</fullName>
    </submittedName>
</protein>
<dbReference type="AlphaFoldDB" id="A0A0N4Y635"/>
<dbReference type="WBParaSite" id="NBR_0001151601-mRNA-1">
    <property type="protein sequence ID" value="NBR_0001151601-mRNA-1"/>
    <property type="gene ID" value="NBR_0001151601"/>
</dbReference>
<sequence length="153" mass="17145">MDSAPKVKLICGIFLSLSIVSTVLACALWDFPAQTPTNNILYFNGLLLAFMLNSGIAYCLMIGTVHQNSRMFFPYIVCASIYSAVSVFGIAFFFGSLLYALSSSRMAGEVYGLAVFTLLFGFWYWSLQIVRSHRDYVRKTSGEHVKFNNPEFV</sequence>
<reference evidence="3 4" key="2">
    <citation type="submission" date="2018-11" db="EMBL/GenBank/DDBJ databases">
        <authorList>
            <consortium name="Pathogen Informatics"/>
        </authorList>
    </citation>
    <scope>NUCLEOTIDE SEQUENCE [LARGE SCALE GENOMIC DNA]</scope>
</reference>
<evidence type="ECO:0000313" key="5">
    <source>
        <dbReference type="WBParaSite" id="NBR_0001151601-mRNA-1"/>
    </source>
</evidence>
<keyword evidence="1" id="KW-0472">Membrane</keyword>
<dbReference type="OMA" id="CASIYSA"/>
<name>A0A0N4Y635_NIPBR</name>
<keyword evidence="1" id="KW-0812">Transmembrane</keyword>
<evidence type="ECO:0000313" key="3">
    <source>
        <dbReference type="EMBL" id="VDL75113.1"/>
    </source>
</evidence>
<dbReference type="STRING" id="27835.A0A0N4Y635"/>
<accession>A0A0N4Y635</accession>
<organism evidence="5">
    <name type="scientific">Nippostrongylus brasiliensis</name>
    <name type="common">Rat hookworm</name>
    <dbReference type="NCBI Taxonomy" id="27835"/>
    <lineage>
        <taxon>Eukaryota</taxon>
        <taxon>Metazoa</taxon>
        <taxon>Ecdysozoa</taxon>
        <taxon>Nematoda</taxon>
        <taxon>Chromadorea</taxon>
        <taxon>Rhabditida</taxon>
        <taxon>Rhabditina</taxon>
        <taxon>Rhabditomorpha</taxon>
        <taxon>Strongyloidea</taxon>
        <taxon>Heligmosomidae</taxon>
        <taxon>Nippostrongylus</taxon>
    </lineage>
</organism>
<evidence type="ECO:0000256" key="1">
    <source>
        <dbReference type="SAM" id="Phobius"/>
    </source>
</evidence>
<feature type="signal peptide" evidence="2">
    <location>
        <begin position="1"/>
        <end position="25"/>
    </location>
</feature>